<comment type="caution">
    <text evidence="7">The sequence shown here is derived from an EMBL/GenBank/DDBJ whole genome shotgun (WGS) entry which is preliminary data.</text>
</comment>
<feature type="transmembrane region" description="Helical" evidence="6">
    <location>
        <begin position="91"/>
        <end position="110"/>
    </location>
</feature>
<evidence type="ECO:0000256" key="6">
    <source>
        <dbReference type="SAM" id="Phobius"/>
    </source>
</evidence>
<keyword evidence="5 6" id="KW-0472">Membrane</keyword>
<proteinExistence type="predicted"/>
<evidence type="ECO:0000256" key="4">
    <source>
        <dbReference type="ARBA" id="ARBA00022989"/>
    </source>
</evidence>
<feature type="transmembrane region" description="Helical" evidence="6">
    <location>
        <begin position="171"/>
        <end position="196"/>
    </location>
</feature>
<feature type="transmembrane region" description="Helical" evidence="6">
    <location>
        <begin position="122"/>
        <end position="141"/>
    </location>
</feature>
<keyword evidence="2" id="KW-0813">Transport</keyword>
<dbReference type="OrthoDB" id="2985014at2759"/>
<dbReference type="InterPro" id="IPR036259">
    <property type="entry name" value="MFS_trans_sf"/>
</dbReference>
<dbReference type="EMBL" id="CAJVPZ010030033">
    <property type="protein sequence ID" value="CAG8735699.1"/>
    <property type="molecule type" value="Genomic_DNA"/>
</dbReference>
<dbReference type="GO" id="GO:0022857">
    <property type="term" value="F:transmembrane transporter activity"/>
    <property type="evidence" value="ECO:0007669"/>
    <property type="project" value="TreeGrafter"/>
</dbReference>
<dbReference type="PANTHER" id="PTHR43791:SF36">
    <property type="entry name" value="TRANSPORTER, PUTATIVE (AFU_ORTHOLOGUE AFUA_6G08340)-RELATED"/>
    <property type="match status" value="1"/>
</dbReference>
<organism evidence="7 8">
    <name type="scientific">Racocetra fulgida</name>
    <dbReference type="NCBI Taxonomy" id="60492"/>
    <lineage>
        <taxon>Eukaryota</taxon>
        <taxon>Fungi</taxon>
        <taxon>Fungi incertae sedis</taxon>
        <taxon>Mucoromycota</taxon>
        <taxon>Glomeromycotina</taxon>
        <taxon>Glomeromycetes</taxon>
        <taxon>Diversisporales</taxon>
        <taxon>Gigasporaceae</taxon>
        <taxon>Racocetra</taxon>
    </lineage>
</organism>
<evidence type="ECO:0000256" key="1">
    <source>
        <dbReference type="ARBA" id="ARBA00004141"/>
    </source>
</evidence>
<feature type="transmembrane region" description="Helical" evidence="6">
    <location>
        <begin position="59"/>
        <end position="79"/>
    </location>
</feature>
<feature type="non-terminal residue" evidence="7">
    <location>
        <position position="1"/>
    </location>
</feature>
<protein>
    <submittedName>
        <fullName evidence="7">5001_t:CDS:1</fullName>
    </submittedName>
</protein>
<sequence>MALIIAVLLTRGPGNARFLTPEEREFAVDRLKSEGGPNKVDRNIAKAQIKLVFTDILTYIYMILFMLTSIPFYALNIYLPTLVYQLGFNDVRAQVMVIPPLLVATVFMTINSWSSDKYETKTWNILACYLLAIIGLIGMVATQADVPILTFDQLGGIIGILIFPADDAPSFFMGNTICLISIILASIITIGLKFYLESINKKRDLAILADHDYKLDDSDLKNNKRIREIAMKLVENEPRFDEVLCDKHPNW</sequence>
<keyword evidence="8" id="KW-1185">Reference proteome</keyword>
<dbReference type="Proteomes" id="UP000789396">
    <property type="component" value="Unassembled WGS sequence"/>
</dbReference>
<keyword evidence="3 6" id="KW-0812">Transmembrane</keyword>
<dbReference type="Gene3D" id="1.20.1250.20">
    <property type="entry name" value="MFS general substrate transporter like domains"/>
    <property type="match status" value="1"/>
</dbReference>
<evidence type="ECO:0000313" key="8">
    <source>
        <dbReference type="Proteomes" id="UP000789396"/>
    </source>
</evidence>
<gene>
    <name evidence="7" type="ORF">RFULGI_LOCUS12472</name>
</gene>
<keyword evidence="4 6" id="KW-1133">Transmembrane helix</keyword>
<dbReference type="GO" id="GO:0016020">
    <property type="term" value="C:membrane"/>
    <property type="evidence" value="ECO:0007669"/>
    <property type="project" value="UniProtKB-SubCell"/>
</dbReference>
<evidence type="ECO:0000256" key="3">
    <source>
        <dbReference type="ARBA" id="ARBA00022692"/>
    </source>
</evidence>
<dbReference type="SUPFAM" id="SSF103473">
    <property type="entry name" value="MFS general substrate transporter"/>
    <property type="match status" value="1"/>
</dbReference>
<comment type="subcellular location">
    <subcellularLocation>
        <location evidence="1">Membrane</location>
        <topology evidence="1">Multi-pass membrane protein</topology>
    </subcellularLocation>
</comment>
<accession>A0A9N9IHF5</accession>
<dbReference type="AlphaFoldDB" id="A0A9N9IHF5"/>
<dbReference type="PANTHER" id="PTHR43791">
    <property type="entry name" value="PERMEASE-RELATED"/>
    <property type="match status" value="1"/>
</dbReference>
<evidence type="ECO:0000313" key="7">
    <source>
        <dbReference type="EMBL" id="CAG8735699.1"/>
    </source>
</evidence>
<reference evidence="7" key="1">
    <citation type="submission" date="2021-06" db="EMBL/GenBank/DDBJ databases">
        <authorList>
            <person name="Kallberg Y."/>
            <person name="Tangrot J."/>
            <person name="Rosling A."/>
        </authorList>
    </citation>
    <scope>NUCLEOTIDE SEQUENCE</scope>
    <source>
        <strain evidence="7">IN212</strain>
    </source>
</reference>
<evidence type="ECO:0000256" key="5">
    <source>
        <dbReference type="ARBA" id="ARBA00023136"/>
    </source>
</evidence>
<name>A0A9N9IHF5_9GLOM</name>
<evidence type="ECO:0000256" key="2">
    <source>
        <dbReference type="ARBA" id="ARBA00022448"/>
    </source>
</evidence>